<organism evidence="1 2">
    <name type="scientific">Quercus lobata</name>
    <name type="common">Valley oak</name>
    <dbReference type="NCBI Taxonomy" id="97700"/>
    <lineage>
        <taxon>Eukaryota</taxon>
        <taxon>Viridiplantae</taxon>
        <taxon>Streptophyta</taxon>
        <taxon>Embryophyta</taxon>
        <taxon>Tracheophyta</taxon>
        <taxon>Spermatophyta</taxon>
        <taxon>Magnoliopsida</taxon>
        <taxon>eudicotyledons</taxon>
        <taxon>Gunneridae</taxon>
        <taxon>Pentapetalae</taxon>
        <taxon>rosids</taxon>
        <taxon>fabids</taxon>
        <taxon>Fagales</taxon>
        <taxon>Fagaceae</taxon>
        <taxon>Quercus</taxon>
    </lineage>
</organism>
<accession>A0A7N2MV44</accession>
<dbReference type="EnsemblPlants" id="QL11p004375:mrna">
    <property type="protein sequence ID" value="QL11p004375:mrna"/>
    <property type="gene ID" value="QL11p004375"/>
</dbReference>
<reference evidence="1" key="2">
    <citation type="submission" date="2021-01" db="UniProtKB">
        <authorList>
            <consortium name="EnsemblPlants"/>
        </authorList>
    </citation>
    <scope>IDENTIFICATION</scope>
</reference>
<dbReference type="InParanoid" id="A0A7N2MV44"/>
<reference evidence="1 2" key="1">
    <citation type="journal article" date="2016" name="G3 (Bethesda)">
        <title>First Draft Assembly and Annotation of the Genome of a California Endemic Oak Quercus lobata Nee (Fagaceae).</title>
        <authorList>
            <person name="Sork V.L."/>
            <person name="Fitz-Gibbon S.T."/>
            <person name="Puiu D."/>
            <person name="Crepeau M."/>
            <person name="Gugger P.F."/>
            <person name="Sherman R."/>
            <person name="Stevens K."/>
            <person name="Langley C.H."/>
            <person name="Pellegrini M."/>
            <person name="Salzberg S.L."/>
        </authorList>
    </citation>
    <scope>NUCLEOTIDE SEQUENCE [LARGE SCALE GENOMIC DNA]</scope>
    <source>
        <strain evidence="1 2">cv. SW786</strain>
    </source>
</reference>
<protein>
    <submittedName>
        <fullName evidence="1">Uncharacterized protein</fullName>
    </submittedName>
</protein>
<dbReference type="Proteomes" id="UP000594261">
    <property type="component" value="Chromosome 11"/>
</dbReference>
<dbReference type="Gramene" id="QL11p004375:mrna">
    <property type="protein sequence ID" value="QL11p004375:mrna"/>
    <property type="gene ID" value="QL11p004375"/>
</dbReference>
<keyword evidence="2" id="KW-1185">Reference proteome</keyword>
<sequence length="152" mass="17419">MDENFVASEIHQLVPMSCFDLNELPQEEQMNDIVIASEIHQSVSRNCVDLNELPNDGENNDICGEELVVDLAIEDIEQTQSHDTMLEKYRGSSLRTLSPIEQQAHSVLTPYAIKIFQEEFGRATQYSVLQENGIEFVLQYYEEKTSQKHLVL</sequence>
<dbReference type="AlphaFoldDB" id="A0A7N2MV44"/>
<dbReference type="EMBL" id="LRBV02000011">
    <property type="status" value="NOT_ANNOTATED_CDS"/>
    <property type="molecule type" value="Genomic_DNA"/>
</dbReference>
<proteinExistence type="predicted"/>
<evidence type="ECO:0000313" key="1">
    <source>
        <dbReference type="EnsemblPlants" id="QL11p004375:mrna"/>
    </source>
</evidence>
<name>A0A7N2MV44_QUELO</name>
<evidence type="ECO:0000313" key="2">
    <source>
        <dbReference type="Proteomes" id="UP000594261"/>
    </source>
</evidence>